<proteinExistence type="predicted"/>
<evidence type="ECO:0000256" key="1">
    <source>
        <dbReference type="SAM" id="MobiDB-lite"/>
    </source>
</evidence>
<feature type="region of interest" description="Disordered" evidence="1">
    <location>
        <begin position="1"/>
        <end position="70"/>
    </location>
</feature>
<feature type="compositionally biased region" description="Low complexity" evidence="1">
    <location>
        <begin position="31"/>
        <end position="70"/>
    </location>
</feature>
<name>A0A9J5WR77_SOLCO</name>
<evidence type="ECO:0000313" key="2">
    <source>
        <dbReference type="EMBL" id="KAG5577813.1"/>
    </source>
</evidence>
<sequence>MALVISEKKKASTSQPYPGLPTECQLKHVEPQGNFGNQEEQQGNSGNQEEHQGNSGNQEEQQGNSGNQEEQSIIRTYPDFPPGFPNYPTVPPGFPNYPAALPGFPNYPDVPPGFPNYPGAPPGFQNYPAAPHVSVDIQSNASDDNNDNSNHMLPIQTNAFRSSFEQSCGGANNGCSIYLIKGRTLSMNYEEKNE</sequence>
<dbReference type="OrthoDB" id="10578787at2759"/>
<dbReference type="Proteomes" id="UP000824120">
    <property type="component" value="Chromosome 11"/>
</dbReference>
<dbReference type="EMBL" id="JACXVP010000011">
    <property type="protein sequence ID" value="KAG5577813.1"/>
    <property type="molecule type" value="Genomic_DNA"/>
</dbReference>
<feature type="compositionally biased region" description="Basic and acidic residues" evidence="1">
    <location>
        <begin position="1"/>
        <end position="10"/>
    </location>
</feature>
<protein>
    <submittedName>
        <fullName evidence="2">Uncharacterized protein</fullName>
    </submittedName>
</protein>
<dbReference type="AlphaFoldDB" id="A0A9J5WR77"/>
<accession>A0A9J5WR77</accession>
<comment type="caution">
    <text evidence="2">The sequence shown here is derived from an EMBL/GenBank/DDBJ whole genome shotgun (WGS) entry which is preliminary data.</text>
</comment>
<reference evidence="2 3" key="1">
    <citation type="submission" date="2020-09" db="EMBL/GenBank/DDBJ databases">
        <title>De no assembly of potato wild relative species, Solanum commersonii.</title>
        <authorList>
            <person name="Cho K."/>
        </authorList>
    </citation>
    <scope>NUCLEOTIDE SEQUENCE [LARGE SCALE GENOMIC DNA]</scope>
    <source>
        <strain evidence="2">LZ3.2</strain>
        <tissue evidence="2">Leaf</tissue>
    </source>
</reference>
<organism evidence="2 3">
    <name type="scientific">Solanum commersonii</name>
    <name type="common">Commerson's wild potato</name>
    <name type="synonym">Commerson's nightshade</name>
    <dbReference type="NCBI Taxonomy" id="4109"/>
    <lineage>
        <taxon>Eukaryota</taxon>
        <taxon>Viridiplantae</taxon>
        <taxon>Streptophyta</taxon>
        <taxon>Embryophyta</taxon>
        <taxon>Tracheophyta</taxon>
        <taxon>Spermatophyta</taxon>
        <taxon>Magnoliopsida</taxon>
        <taxon>eudicotyledons</taxon>
        <taxon>Gunneridae</taxon>
        <taxon>Pentapetalae</taxon>
        <taxon>asterids</taxon>
        <taxon>lamiids</taxon>
        <taxon>Solanales</taxon>
        <taxon>Solanaceae</taxon>
        <taxon>Solanoideae</taxon>
        <taxon>Solaneae</taxon>
        <taxon>Solanum</taxon>
    </lineage>
</organism>
<evidence type="ECO:0000313" key="3">
    <source>
        <dbReference type="Proteomes" id="UP000824120"/>
    </source>
</evidence>
<keyword evidence="3" id="KW-1185">Reference proteome</keyword>
<gene>
    <name evidence="2" type="ORF">H5410_057947</name>
</gene>